<dbReference type="SUPFAM" id="SSF51430">
    <property type="entry name" value="NAD(P)-linked oxidoreductase"/>
    <property type="match status" value="1"/>
</dbReference>
<proteinExistence type="predicted"/>
<gene>
    <name evidence="2" type="ORF">METZ01_LOCUS441575</name>
</gene>
<dbReference type="GO" id="GO:0016491">
    <property type="term" value="F:oxidoreductase activity"/>
    <property type="evidence" value="ECO:0007669"/>
    <property type="project" value="InterPro"/>
</dbReference>
<dbReference type="AlphaFoldDB" id="A0A382YZX6"/>
<dbReference type="PRINTS" id="PR00069">
    <property type="entry name" value="ALDKETRDTASE"/>
</dbReference>
<dbReference type="CDD" id="cd19100">
    <property type="entry name" value="AKR_unchar"/>
    <property type="match status" value="1"/>
</dbReference>
<feature type="domain" description="NADP-dependent oxidoreductase" evidence="1">
    <location>
        <begin position="2"/>
        <end position="189"/>
    </location>
</feature>
<dbReference type="InterPro" id="IPR023210">
    <property type="entry name" value="NADP_OxRdtase_dom"/>
</dbReference>
<dbReference type="PANTHER" id="PTHR43312:SF1">
    <property type="entry name" value="NADP-DEPENDENT OXIDOREDUCTASE DOMAIN-CONTAINING PROTEIN"/>
    <property type="match status" value="1"/>
</dbReference>
<reference evidence="2" key="1">
    <citation type="submission" date="2018-05" db="EMBL/GenBank/DDBJ databases">
        <authorList>
            <person name="Lanie J.A."/>
            <person name="Ng W.-L."/>
            <person name="Kazmierczak K.M."/>
            <person name="Andrzejewski T.M."/>
            <person name="Davidsen T.M."/>
            <person name="Wayne K.J."/>
            <person name="Tettelin H."/>
            <person name="Glass J.I."/>
            <person name="Rusch D."/>
            <person name="Podicherti R."/>
            <person name="Tsui H.-C.T."/>
            <person name="Winkler M.E."/>
        </authorList>
    </citation>
    <scope>NUCLEOTIDE SEQUENCE</scope>
</reference>
<dbReference type="InterPro" id="IPR053135">
    <property type="entry name" value="AKR2_Oxidoreductase"/>
</dbReference>
<accession>A0A382YZX6</accession>
<protein>
    <recommendedName>
        <fullName evidence="1">NADP-dependent oxidoreductase domain-containing protein</fullName>
    </recommendedName>
</protein>
<dbReference type="InterPro" id="IPR036812">
    <property type="entry name" value="NAD(P)_OxRdtase_dom_sf"/>
</dbReference>
<evidence type="ECO:0000313" key="2">
    <source>
        <dbReference type="EMBL" id="SVD88721.1"/>
    </source>
</evidence>
<dbReference type="Gene3D" id="3.20.20.100">
    <property type="entry name" value="NADP-dependent oxidoreductase domain"/>
    <property type="match status" value="1"/>
</dbReference>
<organism evidence="2">
    <name type="scientific">marine metagenome</name>
    <dbReference type="NCBI Taxonomy" id="408172"/>
    <lineage>
        <taxon>unclassified sequences</taxon>
        <taxon>metagenomes</taxon>
        <taxon>ecological metagenomes</taxon>
    </lineage>
</organism>
<dbReference type="EMBL" id="UINC01179833">
    <property type="protein sequence ID" value="SVD88721.1"/>
    <property type="molecule type" value="Genomic_DNA"/>
</dbReference>
<dbReference type="InterPro" id="IPR020471">
    <property type="entry name" value="AKR"/>
</dbReference>
<evidence type="ECO:0000259" key="1">
    <source>
        <dbReference type="Pfam" id="PF00248"/>
    </source>
</evidence>
<name>A0A382YZX6_9ZZZZ</name>
<dbReference type="Pfam" id="PF00248">
    <property type="entry name" value="Aldo_ket_red"/>
    <property type="match status" value="1"/>
</dbReference>
<feature type="non-terminal residue" evidence="2">
    <location>
        <position position="195"/>
    </location>
</feature>
<sequence length="195" mass="20994">MIGFGGILVSGTEASEAGSLVSEAVDRGVNYFDVAPTYGNAQEMLGPALEPYRNDVFLSCKTTERTAAGARTELEESLRLLRTDHVDLYQLHSLNTDEDFDTATGPGGAWEVFLQAREEGKARFLGFSSHSAETALRLIESVDGLDSVLFPTNWCTWLAAGFGPQVIDAAQQKGLARLALKAMAYGKIAEGAEKK</sequence>
<dbReference type="PANTHER" id="PTHR43312">
    <property type="entry name" value="D-THREO-ALDOSE 1-DEHYDROGENASE"/>
    <property type="match status" value="1"/>
</dbReference>